<gene>
    <name evidence="6" type="ORF">O6P43_009557</name>
</gene>
<dbReference type="Gene3D" id="4.10.860.120">
    <property type="entry name" value="RNA polymerase II, clamp domain"/>
    <property type="match status" value="1"/>
</dbReference>
<dbReference type="GO" id="GO:0003899">
    <property type="term" value="F:DNA-directed RNA polymerase activity"/>
    <property type="evidence" value="ECO:0007669"/>
    <property type="project" value="UniProtKB-EC"/>
</dbReference>
<keyword evidence="3" id="KW-0808">Transferase</keyword>
<keyword evidence="2 6" id="KW-0240">DNA-directed RNA polymerase</keyword>
<dbReference type="InterPro" id="IPR044893">
    <property type="entry name" value="RNA_pol_Rpb1_clamp_domain"/>
</dbReference>
<keyword evidence="5" id="KW-0804">Transcription</keyword>
<evidence type="ECO:0000256" key="1">
    <source>
        <dbReference type="ARBA" id="ARBA00012418"/>
    </source>
</evidence>
<name>A0AAD7PYJ1_QUISA</name>
<dbReference type="KEGG" id="qsa:O6P43_009557"/>
<dbReference type="EMBL" id="JARAOO010000004">
    <property type="protein sequence ID" value="KAJ7971540.1"/>
    <property type="molecule type" value="Genomic_DNA"/>
</dbReference>
<evidence type="ECO:0000256" key="3">
    <source>
        <dbReference type="ARBA" id="ARBA00022679"/>
    </source>
</evidence>
<dbReference type="EC" id="2.7.7.6" evidence="1"/>
<evidence type="ECO:0000256" key="4">
    <source>
        <dbReference type="ARBA" id="ARBA00022695"/>
    </source>
</evidence>
<keyword evidence="4" id="KW-0548">Nucleotidyltransferase</keyword>
<keyword evidence="7" id="KW-1185">Reference proteome</keyword>
<evidence type="ECO:0000313" key="7">
    <source>
        <dbReference type="Proteomes" id="UP001163823"/>
    </source>
</evidence>
<sequence length="111" mass="12815">MYNLEIEYGETTKHGKPKPTKGLSDPRLGTIDRKMKCKTCMGKNKQNENVYIIRDSYQNCLGFILESACLVYWFMICALHQPLMSSYICISCSYFVTLWDGQCCFLLEMGL</sequence>
<protein>
    <recommendedName>
        <fullName evidence="1">DNA-directed RNA polymerase</fullName>
        <ecNumber evidence="1">2.7.7.6</ecNumber>
    </recommendedName>
</protein>
<comment type="caution">
    <text evidence="6">The sequence shown here is derived from an EMBL/GenBank/DDBJ whole genome shotgun (WGS) entry which is preliminary data.</text>
</comment>
<accession>A0AAD7PYJ1</accession>
<evidence type="ECO:0000256" key="2">
    <source>
        <dbReference type="ARBA" id="ARBA00022478"/>
    </source>
</evidence>
<organism evidence="6 7">
    <name type="scientific">Quillaja saponaria</name>
    <name type="common">Soap bark tree</name>
    <dbReference type="NCBI Taxonomy" id="32244"/>
    <lineage>
        <taxon>Eukaryota</taxon>
        <taxon>Viridiplantae</taxon>
        <taxon>Streptophyta</taxon>
        <taxon>Embryophyta</taxon>
        <taxon>Tracheophyta</taxon>
        <taxon>Spermatophyta</taxon>
        <taxon>Magnoliopsida</taxon>
        <taxon>eudicotyledons</taxon>
        <taxon>Gunneridae</taxon>
        <taxon>Pentapetalae</taxon>
        <taxon>rosids</taxon>
        <taxon>fabids</taxon>
        <taxon>Fabales</taxon>
        <taxon>Quillajaceae</taxon>
        <taxon>Quillaja</taxon>
    </lineage>
</organism>
<dbReference type="AlphaFoldDB" id="A0AAD7PYJ1"/>
<evidence type="ECO:0000256" key="5">
    <source>
        <dbReference type="ARBA" id="ARBA00023163"/>
    </source>
</evidence>
<evidence type="ECO:0000313" key="6">
    <source>
        <dbReference type="EMBL" id="KAJ7971540.1"/>
    </source>
</evidence>
<dbReference type="GO" id="GO:0000428">
    <property type="term" value="C:DNA-directed RNA polymerase complex"/>
    <property type="evidence" value="ECO:0007669"/>
    <property type="project" value="UniProtKB-KW"/>
</dbReference>
<reference evidence="6" key="1">
    <citation type="journal article" date="2023" name="Science">
        <title>Elucidation of the pathway for biosynthesis of saponin adjuvants from the soapbark tree.</title>
        <authorList>
            <person name="Reed J."/>
            <person name="Orme A."/>
            <person name="El-Demerdash A."/>
            <person name="Owen C."/>
            <person name="Martin L.B.B."/>
            <person name="Misra R.C."/>
            <person name="Kikuchi S."/>
            <person name="Rejzek M."/>
            <person name="Martin A.C."/>
            <person name="Harkess A."/>
            <person name="Leebens-Mack J."/>
            <person name="Louveau T."/>
            <person name="Stephenson M.J."/>
            <person name="Osbourn A."/>
        </authorList>
    </citation>
    <scope>NUCLEOTIDE SEQUENCE</scope>
    <source>
        <strain evidence="6">S10</strain>
    </source>
</reference>
<dbReference type="Proteomes" id="UP001163823">
    <property type="component" value="Chromosome 4"/>
</dbReference>
<proteinExistence type="predicted"/>